<dbReference type="InterPro" id="IPR051786">
    <property type="entry name" value="ASN_synthetase/amidase"/>
</dbReference>
<dbReference type="GO" id="GO:0005524">
    <property type="term" value="F:ATP binding"/>
    <property type="evidence" value="ECO:0007669"/>
    <property type="project" value="UniProtKB-KW"/>
</dbReference>
<dbReference type="SUPFAM" id="SSF52402">
    <property type="entry name" value="Adenine nucleotide alpha hydrolases-like"/>
    <property type="match status" value="1"/>
</dbReference>
<evidence type="ECO:0000256" key="1">
    <source>
        <dbReference type="ARBA" id="ARBA00005187"/>
    </source>
</evidence>
<dbReference type="SUPFAM" id="SSF56235">
    <property type="entry name" value="N-terminal nucleophile aminohydrolases (Ntn hydrolases)"/>
    <property type="match status" value="1"/>
</dbReference>
<gene>
    <name evidence="12" type="primary">asnB_2</name>
    <name evidence="12" type="ORF">Poly24_32590</name>
</gene>
<feature type="binding site" evidence="9">
    <location>
        <position position="99"/>
    </location>
    <ligand>
        <name>L-glutamine</name>
        <dbReference type="ChEBI" id="CHEBI:58359"/>
    </ligand>
</feature>
<evidence type="ECO:0000313" key="12">
    <source>
        <dbReference type="EMBL" id="QDV69543.1"/>
    </source>
</evidence>
<keyword evidence="13" id="KW-1185">Reference proteome</keyword>
<keyword evidence="6 8" id="KW-0315">Glutamine amidotransferase</keyword>
<sequence>MCGIAGIIDYSTKVDLAPTIDSMVRRIEHRGPDGRGTLVRRRVALGHARLSIIDFEGGAQPMTSVDDRVHLTFNGEIYNYRDLRVQLQRFGHDFKSQSDTEVVLAAYRQWGKRCVERFEGMFAFAIADFDKNEMFLARDPFGIKPLLYRVANNSFAFASEFQAFWGMDDWAGEIDLFSIDLYLRYQYIPAPRTAFRGVFKLPAGHRMTVRIGEPHQKIERYWEPDFKQKKKRSPEQIVDQLDDALRDSVRRHLVSDVPFGALLSGGIDSSLVVGYMSELLDSPVKTFSIGFEDESVDELKYARIVAQAYGTDHHEEIVRLNALEMLPEIVRHYGEPFGDQSAIPTWHACKLARSEVPMVLSGDGGDELLAGYRTYGRWLNRSHHNERTPEKFWKRLARSVLRRPSPCDGALRENNMAHWMSFVGRYNDQSRELLWKPELRFLADQSCQQFRDAFAAGNCLAHLNVAQRVDLETFLPEDILFKVDIASMRCGIEVRPPMLDREFFSFVSTIPSEGLYEFGKDNKYAGKKPLRTLAARKLGKAFADRPKQGFLLPLESWLRKNPKSSQEIRNRLVATDSHIANWFSVDAIHSVIDQGHVVRVWQLLVLDEWLGQVRVHSKNSRISSETVPSST</sequence>
<evidence type="ECO:0000256" key="10">
    <source>
        <dbReference type="PIRSR" id="PIRSR001589-3"/>
    </source>
</evidence>
<dbReference type="GO" id="GO:0004066">
    <property type="term" value="F:asparagine synthase (glutamine-hydrolyzing) activity"/>
    <property type="evidence" value="ECO:0007669"/>
    <property type="project" value="UniProtKB-EC"/>
</dbReference>
<accession>A0A518JVH0</accession>
<evidence type="ECO:0000256" key="8">
    <source>
        <dbReference type="PIRSR" id="PIRSR001589-1"/>
    </source>
</evidence>
<keyword evidence="8" id="KW-0028">Amino-acid biosynthesis</keyword>
<feature type="active site" description="For GATase activity" evidence="8">
    <location>
        <position position="2"/>
    </location>
</feature>
<dbReference type="EC" id="6.3.5.4" evidence="3"/>
<dbReference type="CDD" id="cd01991">
    <property type="entry name" value="Asn_synthase_B_C"/>
    <property type="match status" value="1"/>
</dbReference>
<dbReference type="PIRSF" id="PIRSF001589">
    <property type="entry name" value="Asn_synthetase_glu-h"/>
    <property type="match status" value="1"/>
</dbReference>
<dbReference type="AlphaFoldDB" id="A0A518JVH0"/>
<proteinExistence type="inferred from homology"/>
<dbReference type="OrthoDB" id="9763290at2"/>
<comment type="pathway">
    <text evidence="1">Amino-acid biosynthesis; L-asparagine biosynthesis; L-asparagine from L-aspartate (L-Gln route): step 1/1.</text>
</comment>
<evidence type="ECO:0000313" key="13">
    <source>
        <dbReference type="Proteomes" id="UP000315082"/>
    </source>
</evidence>
<comment type="similarity">
    <text evidence="2">Belongs to the asparagine synthetase family.</text>
</comment>
<evidence type="ECO:0000256" key="5">
    <source>
        <dbReference type="ARBA" id="ARBA00022840"/>
    </source>
</evidence>
<keyword evidence="4 9" id="KW-0547">Nucleotide-binding</keyword>
<comment type="catalytic activity">
    <reaction evidence="7">
        <text>L-aspartate + L-glutamine + ATP + H2O = L-asparagine + L-glutamate + AMP + diphosphate + H(+)</text>
        <dbReference type="Rhea" id="RHEA:12228"/>
        <dbReference type="ChEBI" id="CHEBI:15377"/>
        <dbReference type="ChEBI" id="CHEBI:15378"/>
        <dbReference type="ChEBI" id="CHEBI:29985"/>
        <dbReference type="ChEBI" id="CHEBI:29991"/>
        <dbReference type="ChEBI" id="CHEBI:30616"/>
        <dbReference type="ChEBI" id="CHEBI:33019"/>
        <dbReference type="ChEBI" id="CHEBI:58048"/>
        <dbReference type="ChEBI" id="CHEBI:58359"/>
        <dbReference type="ChEBI" id="CHEBI:456215"/>
        <dbReference type="EC" id="6.3.5.4"/>
    </reaction>
</comment>
<dbReference type="InterPro" id="IPR014729">
    <property type="entry name" value="Rossmann-like_a/b/a_fold"/>
</dbReference>
<organism evidence="12 13">
    <name type="scientific">Rosistilla carotiformis</name>
    <dbReference type="NCBI Taxonomy" id="2528017"/>
    <lineage>
        <taxon>Bacteria</taxon>
        <taxon>Pseudomonadati</taxon>
        <taxon>Planctomycetota</taxon>
        <taxon>Planctomycetia</taxon>
        <taxon>Pirellulales</taxon>
        <taxon>Pirellulaceae</taxon>
        <taxon>Rosistilla</taxon>
    </lineage>
</organism>
<dbReference type="Gene3D" id="3.60.20.10">
    <property type="entry name" value="Glutamine Phosphoribosylpyrophosphate, subunit 1, domain 1"/>
    <property type="match status" value="1"/>
</dbReference>
<dbReference type="GO" id="GO:0006529">
    <property type="term" value="P:asparagine biosynthetic process"/>
    <property type="evidence" value="ECO:0007669"/>
    <property type="project" value="UniProtKB-KW"/>
</dbReference>
<dbReference type="InterPro" id="IPR006426">
    <property type="entry name" value="Asn_synth_AEB"/>
</dbReference>
<protein>
    <recommendedName>
        <fullName evidence="3">asparagine synthase (glutamine-hydrolyzing)</fullName>
        <ecNumber evidence="3">6.3.5.4</ecNumber>
    </recommendedName>
</protein>
<name>A0A518JVH0_9BACT</name>
<dbReference type="InterPro" id="IPR017932">
    <property type="entry name" value="GATase_2_dom"/>
</dbReference>
<evidence type="ECO:0000256" key="2">
    <source>
        <dbReference type="ARBA" id="ARBA00005752"/>
    </source>
</evidence>
<keyword evidence="5 9" id="KW-0067">ATP-binding</keyword>
<feature type="domain" description="Glutamine amidotransferase type-2" evidence="11">
    <location>
        <begin position="2"/>
        <end position="212"/>
    </location>
</feature>
<feature type="binding site" evidence="9">
    <location>
        <position position="289"/>
    </location>
    <ligand>
        <name>ATP</name>
        <dbReference type="ChEBI" id="CHEBI:30616"/>
    </ligand>
</feature>
<dbReference type="GO" id="GO:0005829">
    <property type="term" value="C:cytosol"/>
    <property type="evidence" value="ECO:0007669"/>
    <property type="project" value="TreeGrafter"/>
</dbReference>
<evidence type="ECO:0000256" key="3">
    <source>
        <dbReference type="ARBA" id="ARBA00012737"/>
    </source>
</evidence>
<keyword evidence="8" id="KW-0061">Asparagine biosynthesis</keyword>
<evidence type="ECO:0000256" key="6">
    <source>
        <dbReference type="ARBA" id="ARBA00022962"/>
    </source>
</evidence>
<dbReference type="NCBIfam" id="TIGR01536">
    <property type="entry name" value="asn_synth_AEB"/>
    <property type="match status" value="1"/>
</dbReference>
<dbReference type="EMBL" id="CP036348">
    <property type="protein sequence ID" value="QDV69543.1"/>
    <property type="molecule type" value="Genomic_DNA"/>
</dbReference>
<feature type="binding site" evidence="9">
    <location>
        <begin position="361"/>
        <end position="362"/>
    </location>
    <ligand>
        <name>ATP</name>
        <dbReference type="ChEBI" id="CHEBI:30616"/>
    </ligand>
</feature>
<dbReference type="Pfam" id="PF00733">
    <property type="entry name" value="Asn_synthase"/>
    <property type="match status" value="1"/>
</dbReference>
<evidence type="ECO:0000256" key="7">
    <source>
        <dbReference type="ARBA" id="ARBA00048741"/>
    </source>
</evidence>
<dbReference type="Proteomes" id="UP000315082">
    <property type="component" value="Chromosome"/>
</dbReference>
<dbReference type="InterPro" id="IPR029055">
    <property type="entry name" value="Ntn_hydrolases_N"/>
</dbReference>
<dbReference type="KEGG" id="rcf:Poly24_32590"/>
<dbReference type="Pfam" id="PF13537">
    <property type="entry name" value="GATase_7"/>
    <property type="match status" value="1"/>
</dbReference>
<dbReference type="InterPro" id="IPR033738">
    <property type="entry name" value="AsnB_N"/>
</dbReference>
<dbReference type="PANTHER" id="PTHR43284:SF1">
    <property type="entry name" value="ASPARAGINE SYNTHETASE"/>
    <property type="match status" value="1"/>
</dbReference>
<evidence type="ECO:0000259" key="11">
    <source>
        <dbReference type="PROSITE" id="PS51278"/>
    </source>
</evidence>
<dbReference type="PANTHER" id="PTHR43284">
    <property type="entry name" value="ASPARAGINE SYNTHETASE (GLUTAMINE-HYDROLYZING)"/>
    <property type="match status" value="1"/>
</dbReference>
<feature type="site" description="Important for beta-aspartyl-AMP intermediate formation" evidence="10">
    <location>
        <position position="363"/>
    </location>
</feature>
<feature type="binding site" evidence="9">
    <location>
        <position position="262"/>
    </location>
    <ligand>
        <name>ATP</name>
        <dbReference type="ChEBI" id="CHEBI:30616"/>
    </ligand>
</feature>
<dbReference type="CDD" id="cd00712">
    <property type="entry name" value="AsnB"/>
    <property type="match status" value="1"/>
</dbReference>
<evidence type="ECO:0000256" key="4">
    <source>
        <dbReference type="ARBA" id="ARBA00022741"/>
    </source>
</evidence>
<dbReference type="PROSITE" id="PS51278">
    <property type="entry name" value="GATASE_TYPE_2"/>
    <property type="match status" value="1"/>
</dbReference>
<keyword evidence="12" id="KW-0436">Ligase</keyword>
<reference evidence="12 13" key="1">
    <citation type="submission" date="2019-02" db="EMBL/GenBank/DDBJ databases">
        <title>Deep-cultivation of Planctomycetes and their phenomic and genomic characterization uncovers novel biology.</title>
        <authorList>
            <person name="Wiegand S."/>
            <person name="Jogler M."/>
            <person name="Boedeker C."/>
            <person name="Pinto D."/>
            <person name="Vollmers J."/>
            <person name="Rivas-Marin E."/>
            <person name="Kohn T."/>
            <person name="Peeters S.H."/>
            <person name="Heuer A."/>
            <person name="Rast P."/>
            <person name="Oberbeckmann S."/>
            <person name="Bunk B."/>
            <person name="Jeske O."/>
            <person name="Meyerdierks A."/>
            <person name="Storesund J.E."/>
            <person name="Kallscheuer N."/>
            <person name="Luecker S."/>
            <person name="Lage O.M."/>
            <person name="Pohl T."/>
            <person name="Merkel B.J."/>
            <person name="Hornburger P."/>
            <person name="Mueller R.-W."/>
            <person name="Bruemmer F."/>
            <person name="Labrenz M."/>
            <person name="Spormann A.M."/>
            <person name="Op den Camp H."/>
            <person name="Overmann J."/>
            <person name="Amann R."/>
            <person name="Jetten M.S.M."/>
            <person name="Mascher T."/>
            <person name="Medema M.H."/>
            <person name="Devos D.P."/>
            <person name="Kaster A.-K."/>
            <person name="Ovreas L."/>
            <person name="Rohde M."/>
            <person name="Galperin M.Y."/>
            <person name="Jogler C."/>
        </authorList>
    </citation>
    <scope>NUCLEOTIDE SEQUENCE [LARGE SCALE GENOMIC DNA]</scope>
    <source>
        <strain evidence="12 13">Poly24</strain>
    </source>
</reference>
<dbReference type="RefSeq" id="WP_145097200.1">
    <property type="nucleotide sequence ID" value="NZ_CP036348.1"/>
</dbReference>
<dbReference type="InterPro" id="IPR001962">
    <property type="entry name" value="Asn_synthase"/>
</dbReference>
<evidence type="ECO:0000256" key="9">
    <source>
        <dbReference type="PIRSR" id="PIRSR001589-2"/>
    </source>
</evidence>
<dbReference type="Gene3D" id="3.40.50.620">
    <property type="entry name" value="HUPs"/>
    <property type="match status" value="1"/>
</dbReference>